<dbReference type="SUPFAM" id="SSF52540">
    <property type="entry name" value="P-loop containing nucleoside triphosphate hydrolases"/>
    <property type="match status" value="2"/>
</dbReference>
<dbReference type="GO" id="GO:0007131">
    <property type="term" value="P:reciprocal meiotic recombination"/>
    <property type="evidence" value="ECO:0007669"/>
    <property type="project" value="TreeGrafter"/>
</dbReference>
<dbReference type="InterPro" id="IPR000330">
    <property type="entry name" value="SNF2_N"/>
</dbReference>
<reference evidence="15 16" key="1">
    <citation type="submission" date="2018-04" db="EMBL/GenBank/DDBJ databases">
        <authorList>
            <person name="Zhang X."/>
            <person name="Yuan J."/>
            <person name="Li F."/>
            <person name="Xiang J."/>
        </authorList>
    </citation>
    <scope>NUCLEOTIDE SEQUENCE [LARGE SCALE GENOMIC DNA]</scope>
    <source>
        <tissue evidence="15">Muscle</tissue>
    </source>
</reference>
<name>A0A3R7QWW6_PENVA</name>
<evidence type="ECO:0000256" key="1">
    <source>
        <dbReference type="ARBA" id="ARBA00011467"/>
    </source>
</evidence>
<evidence type="ECO:0000313" key="15">
    <source>
        <dbReference type="EMBL" id="ROT81158.1"/>
    </source>
</evidence>
<keyword evidence="16" id="KW-1185">Reference proteome</keyword>
<dbReference type="InterPro" id="IPR001650">
    <property type="entry name" value="Helicase_C-like"/>
</dbReference>
<dbReference type="Gene3D" id="3.40.50.300">
    <property type="entry name" value="P-loop containing nucleotide triphosphate hydrolases"/>
    <property type="match status" value="1"/>
</dbReference>
<evidence type="ECO:0000256" key="5">
    <source>
        <dbReference type="ARBA" id="ARBA00022776"/>
    </source>
</evidence>
<dbReference type="Gene3D" id="1.20.120.850">
    <property type="entry name" value="SWI2/SNF2 ATPases, N-terminal domain"/>
    <property type="match status" value="1"/>
</dbReference>
<feature type="region of interest" description="Disordered" evidence="12">
    <location>
        <begin position="697"/>
        <end position="724"/>
    </location>
</feature>
<keyword evidence="5" id="KW-0498">Mitosis</keyword>
<keyword evidence="7" id="KW-0347">Helicase</keyword>
<dbReference type="Proteomes" id="UP000283509">
    <property type="component" value="Unassembled WGS sequence"/>
</dbReference>
<evidence type="ECO:0000259" key="13">
    <source>
        <dbReference type="PROSITE" id="PS51192"/>
    </source>
</evidence>
<dbReference type="AlphaFoldDB" id="A0A3R7QWW6"/>
<accession>A0A3R7QWW6</accession>
<feature type="compositionally biased region" description="Polar residues" evidence="12">
    <location>
        <begin position="72"/>
        <end position="88"/>
    </location>
</feature>
<evidence type="ECO:0000256" key="4">
    <source>
        <dbReference type="ARBA" id="ARBA00022741"/>
    </source>
</evidence>
<comment type="caution">
    <text evidence="15">The sequence shown here is derived from an EMBL/GenBank/DDBJ whole genome shotgun (WGS) entry which is preliminary data.</text>
</comment>
<feature type="domain" description="Helicase ATP-binding" evidence="13">
    <location>
        <begin position="226"/>
        <end position="347"/>
    </location>
</feature>
<dbReference type="PROSITE" id="PS51192">
    <property type="entry name" value="HELICASE_ATP_BIND_1"/>
    <property type="match status" value="1"/>
</dbReference>
<feature type="compositionally biased region" description="Polar residues" evidence="12">
    <location>
        <begin position="50"/>
        <end position="60"/>
    </location>
</feature>
<evidence type="ECO:0000256" key="6">
    <source>
        <dbReference type="ARBA" id="ARBA00022801"/>
    </source>
</evidence>
<comment type="function">
    <text evidence="10">Involved in mitotic DNA repair and meiotic recombination. Functions in the recombinational DNA repair pathway. Essential for interhomolog gene conversion (GC), but may have a less important role in intersister GC than spn-A/Rad51. In the presence of DNA, spn-A/Rad51 enhances the ATPase activity of okr/Rad54.</text>
</comment>
<evidence type="ECO:0000259" key="14">
    <source>
        <dbReference type="PROSITE" id="PS51194"/>
    </source>
</evidence>
<dbReference type="InterPro" id="IPR049730">
    <property type="entry name" value="SNF2/RAD54-like_C"/>
</dbReference>
<dbReference type="Pfam" id="PF00271">
    <property type="entry name" value="Helicase_C"/>
    <property type="match status" value="1"/>
</dbReference>
<dbReference type="OrthoDB" id="413460at2759"/>
<dbReference type="EMBL" id="QCYY01001011">
    <property type="protein sequence ID" value="ROT81158.1"/>
    <property type="molecule type" value="Genomic_DNA"/>
</dbReference>
<dbReference type="Pfam" id="PF00176">
    <property type="entry name" value="SNF2-rel_dom"/>
    <property type="match status" value="1"/>
</dbReference>
<dbReference type="InterPro" id="IPR014001">
    <property type="entry name" value="Helicase_ATP-bd"/>
</dbReference>
<keyword evidence="8" id="KW-0067">ATP-binding</keyword>
<evidence type="ECO:0000256" key="12">
    <source>
        <dbReference type="SAM" id="MobiDB-lite"/>
    </source>
</evidence>
<evidence type="ECO:0000256" key="11">
    <source>
        <dbReference type="ARBA" id="ARBA00029956"/>
    </source>
</evidence>
<dbReference type="InterPro" id="IPR027417">
    <property type="entry name" value="P-loop_NTPase"/>
</dbReference>
<dbReference type="PANTHER" id="PTHR45629:SF7">
    <property type="entry name" value="DNA EXCISION REPAIR PROTEIN ERCC-6-RELATED"/>
    <property type="match status" value="1"/>
</dbReference>
<evidence type="ECO:0000313" key="16">
    <source>
        <dbReference type="Proteomes" id="UP000283509"/>
    </source>
</evidence>
<dbReference type="FunFam" id="3.40.50.300:FF:000332">
    <property type="entry name" value="DNA repair and recombination protein RAD54-like"/>
    <property type="match status" value="1"/>
</dbReference>
<feature type="compositionally biased region" description="Basic and acidic residues" evidence="12">
    <location>
        <begin position="29"/>
        <end position="43"/>
    </location>
</feature>
<dbReference type="GO" id="GO:0005524">
    <property type="term" value="F:ATP binding"/>
    <property type="evidence" value="ECO:0007669"/>
    <property type="project" value="UniProtKB-KW"/>
</dbReference>
<evidence type="ECO:0000256" key="7">
    <source>
        <dbReference type="ARBA" id="ARBA00022806"/>
    </source>
</evidence>
<evidence type="ECO:0000256" key="8">
    <source>
        <dbReference type="ARBA" id="ARBA00022840"/>
    </source>
</evidence>
<dbReference type="GO" id="GO:0051301">
    <property type="term" value="P:cell division"/>
    <property type="evidence" value="ECO:0007669"/>
    <property type="project" value="UniProtKB-KW"/>
</dbReference>
<sequence length="776" mass="87072">MRRSAAPSQLLKRAQFRPPFASQPPAKRPCLERPHSAQERQSESQETEAPPQSASKQPLRTTADILSLLKKPQNTQCDNQNNKPSNLPSGAIAVKYPLSETKRYRAPGLSSSFKSVGLKPGGGQGSRAGSLAQGGIENEQPQETRYFSVVWCKLSRKKHKNWEGDAVLIVKGRSVILKDTEGKEIGRASGYKLADLGTLEEGNTLPIGGKEIEGPYGGMPVVRRALIVTPSSLTNNWGKEFKKWLGKERIQPYIVDQNHKAEDFIKQQHSAVMIISYEMFMRCAEVIDSYNFDILFCDEGHRLKNANIKTTSLLCSLSTRKRIILTGTPIQNDLQELYALVDFVNPGVLGTSASFRRIYEEPINAYQQPMATDSEKELGETRAAQLNRTTSLFILRRTQEIINRYLPPKVEYVVFCQPSETQLMLYDEIVGCKTLRQCLNSNDVGDHLSAIMALRKLCNHPALLAQDNEQHSHKEMAMELASLLPEHIKYNQFDEADSGKLAVVSCMLWSLAEAGDEKIVLVSNYTSTLDMLANLCERYNYQYLRLDGSVPTGKRQELVDRFNNKYSKDFVFLLSAKAGGVGLNLIGASRILLYDIDWNPATDLQAMARVWRDGQQKKVYIYRLLMTGSLDEKMYQRQVRKQGLSGAVVDARDSERVHFSTKELKDLFTLHSNTVCLTHDMLQCSCDLTGQTIAVPNTEENTEPERSCQLGDHGQSRSSSNTTMDQLQKWYHSAAPFSPEIIRDPCVEAANDFITFLFHSVSDSSVKGRFAVQTEA</sequence>
<dbReference type="STRING" id="6689.A0A3R7QWW6"/>
<feature type="region of interest" description="Disordered" evidence="12">
    <location>
        <begin position="115"/>
        <end position="135"/>
    </location>
</feature>
<keyword evidence="6" id="KW-0378">Hydrolase</keyword>
<dbReference type="GO" id="GO:0005634">
    <property type="term" value="C:nucleus"/>
    <property type="evidence" value="ECO:0007669"/>
    <property type="project" value="TreeGrafter"/>
</dbReference>
<dbReference type="PANTHER" id="PTHR45629">
    <property type="entry name" value="SNF2/RAD54 FAMILY MEMBER"/>
    <property type="match status" value="1"/>
</dbReference>
<feature type="region of interest" description="Disordered" evidence="12">
    <location>
        <begin position="1"/>
        <end position="64"/>
    </location>
</feature>
<dbReference type="GO" id="GO:0004386">
    <property type="term" value="F:helicase activity"/>
    <property type="evidence" value="ECO:0007669"/>
    <property type="project" value="UniProtKB-KW"/>
</dbReference>
<keyword evidence="3" id="KW-0132">Cell division</keyword>
<evidence type="ECO:0000256" key="2">
    <source>
        <dbReference type="ARBA" id="ARBA00015341"/>
    </source>
</evidence>
<dbReference type="InterPro" id="IPR050496">
    <property type="entry name" value="SNF2_RAD54_helicase_repair"/>
</dbReference>
<evidence type="ECO:0000256" key="9">
    <source>
        <dbReference type="ARBA" id="ARBA00023306"/>
    </source>
</evidence>
<gene>
    <name evidence="15" type="ORF">C7M84_000097</name>
</gene>
<dbReference type="PROSITE" id="PS51194">
    <property type="entry name" value="HELICASE_CTER"/>
    <property type="match status" value="1"/>
</dbReference>
<proteinExistence type="predicted"/>
<reference evidence="15 16" key="2">
    <citation type="submission" date="2019-01" db="EMBL/GenBank/DDBJ databases">
        <title>The decoding of complex shrimp genome reveals the adaptation for benthos swimmer, frequently molting mechanism and breeding impact on genome.</title>
        <authorList>
            <person name="Sun Y."/>
            <person name="Gao Y."/>
            <person name="Yu Y."/>
        </authorList>
    </citation>
    <scope>NUCLEOTIDE SEQUENCE [LARGE SCALE GENOMIC DNA]</scope>
    <source>
        <tissue evidence="15">Muscle</tissue>
    </source>
</reference>
<dbReference type="CDD" id="cd18793">
    <property type="entry name" value="SF2_C_SNF"/>
    <property type="match status" value="1"/>
</dbReference>
<dbReference type="SMART" id="SM00487">
    <property type="entry name" value="DEXDc"/>
    <property type="match status" value="1"/>
</dbReference>
<dbReference type="InterPro" id="IPR038718">
    <property type="entry name" value="SNF2-like_sf"/>
</dbReference>
<dbReference type="GO" id="GO:0016787">
    <property type="term" value="F:hydrolase activity"/>
    <property type="evidence" value="ECO:0007669"/>
    <property type="project" value="UniProtKB-KW"/>
</dbReference>
<dbReference type="Gene3D" id="3.40.50.10810">
    <property type="entry name" value="Tandem AAA-ATPase domain"/>
    <property type="match status" value="1"/>
</dbReference>
<dbReference type="SMART" id="SM00490">
    <property type="entry name" value="HELICc"/>
    <property type="match status" value="1"/>
</dbReference>
<feature type="region of interest" description="Disordered" evidence="12">
    <location>
        <begin position="72"/>
        <end position="91"/>
    </location>
</feature>
<protein>
    <recommendedName>
        <fullName evidence="2">DNA repair and recombination protein RAD54-like</fullName>
    </recommendedName>
    <alternativeName>
        <fullName evidence="11">Protein okra</fullName>
    </alternativeName>
</protein>
<evidence type="ECO:0000256" key="3">
    <source>
        <dbReference type="ARBA" id="ARBA00022618"/>
    </source>
</evidence>
<keyword evidence="4" id="KW-0547">Nucleotide-binding</keyword>
<comment type="subunit">
    <text evidence="1">Interacts (via N-terminus) with spn-A/Rad51.</text>
</comment>
<keyword evidence="9" id="KW-0131">Cell cycle</keyword>
<dbReference type="GO" id="GO:0000724">
    <property type="term" value="P:double-strand break repair via homologous recombination"/>
    <property type="evidence" value="ECO:0007669"/>
    <property type="project" value="TreeGrafter"/>
</dbReference>
<dbReference type="GO" id="GO:0015616">
    <property type="term" value="F:DNA translocase activity"/>
    <property type="evidence" value="ECO:0007669"/>
    <property type="project" value="TreeGrafter"/>
</dbReference>
<organism evidence="15 16">
    <name type="scientific">Penaeus vannamei</name>
    <name type="common">Whiteleg shrimp</name>
    <name type="synonym">Litopenaeus vannamei</name>
    <dbReference type="NCBI Taxonomy" id="6689"/>
    <lineage>
        <taxon>Eukaryota</taxon>
        <taxon>Metazoa</taxon>
        <taxon>Ecdysozoa</taxon>
        <taxon>Arthropoda</taxon>
        <taxon>Crustacea</taxon>
        <taxon>Multicrustacea</taxon>
        <taxon>Malacostraca</taxon>
        <taxon>Eumalacostraca</taxon>
        <taxon>Eucarida</taxon>
        <taxon>Decapoda</taxon>
        <taxon>Dendrobranchiata</taxon>
        <taxon>Penaeoidea</taxon>
        <taxon>Penaeidae</taxon>
        <taxon>Penaeus</taxon>
    </lineage>
</organism>
<feature type="domain" description="Helicase C-terminal" evidence="14">
    <location>
        <begin position="503"/>
        <end position="665"/>
    </location>
</feature>
<evidence type="ECO:0000256" key="10">
    <source>
        <dbReference type="ARBA" id="ARBA00024776"/>
    </source>
</evidence>